<accession>A0A6G0WNI2</accession>
<keyword evidence="3" id="KW-0548">Nucleotidyltransferase</keyword>
<feature type="region of interest" description="Disordered" evidence="2">
    <location>
        <begin position="377"/>
        <end position="436"/>
    </location>
</feature>
<sequence>MSTNSNTKSHADFVERHREATNNRIELHQQGIAVWNARWERLQDDREKQRQKLKRSSSLWKLPTMGGHWGFGPSRESKTESVKAWDGRNKFESKKVTSSVETNWISFGKKKDTIKESKAVVAARLFREDAERQRMKRIEQEREEKEKDLIHAEYLASENLMKALVLEEEMRKQAEIFHSKVITSQQEEPLEVESSSVAEEYHYSEIYSPEKDESSIENTYSEPSGDWDGPITLFAGYDKEKIGDNESVTGFEKVFATSTPSKPIPAIRKSIINKGNDVCTGNLVTNNTSTAPITHGEKVNTPSIVDSENEFSDSASNKTSYQESLNCSVMRLKGGKGSEHGSPRKEGDASIKLNIVENTGDNDMEIASPIESMDIATKGPKSRLIPLNTNEINTDSELSSDEDNNESNQRKRFKGRELNAYNDKDPGLSQSSSLGHTQRIQRLTTKFDRIACWKGDSLKLELTIELLASKKATTEENEPLSLALNSKAEPAHDTQEDRKKEGVRFKQINKDLLKVSSYEYLHSEATSGSETGVDNRDGITRGSNGDISEVHSESETGTRPKKKKAKRTKKAIKEKIEKLKEIEPQKQFFWELDEGMDEMTARNELWAEVVKKVRVPKIDQTKLAIKGDKSALRVITADIDTYKALKEIAAKRENVRRIQTRKPMVLIYDIDRDLTVEEIKDLIKTQNQELTTGKKELEITPLFRRGVHEYFDVTQCFGCCKFGNKQAECRSQKVVCSFCGELGHKKEVCNSKSKHPRCSNCGDEHEATDRNCRVRIAAISRVVIRTDYKNQ</sequence>
<dbReference type="AlphaFoldDB" id="A0A6G0WNI2"/>
<protein>
    <submittedName>
        <fullName evidence="3">Reverse transcriptase domain-containing protein</fullName>
    </submittedName>
</protein>
<feature type="region of interest" description="Disordered" evidence="2">
    <location>
        <begin position="473"/>
        <end position="503"/>
    </location>
</feature>
<reference evidence="3 4" key="1">
    <citation type="submission" date="2019-08" db="EMBL/GenBank/DDBJ databases">
        <title>Whole genome of Aphis craccivora.</title>
        <authorList>
            <person name="Voronova N.V."/>
            <person name="Shulinski R.S."/>
            <person name="Bandarenka Y.V."/>
            <person name="Zhorov D.G."/>
            <person name="Warner D."/>
        </authorList>
    </citation>
    <scope>NUCLEOTIDE SEQUENCE [LARGE SCALE GENOMIC DNA]</scope>
    <source>
        <strain evidence="3">180601</strain>
        <tissue evidence="3">Whole Body</tissue>
    </source>
</reference>
<keyword evidence="4" id="KW-1185">Reference proteome</keyword>
<comment type="caution">
    <text evidence="3">The sequence shown here is derived from an EMBL/GenBank/DDBJ whole genome shotgun (WGS) entry which is preliminary data.</text>
</comment>
<name>A0A6G0WNI2_APHCR</name>
<feature type="compositionally biased region" description="Basic and acidic residues" evidence="2">
    <location>
        <begin position="548"/>
        <end position="558"/>
    </location>
</feature>
<keyword evidence="1" id="KW-0175">Coiled coil</keyword>
<keyword evidence="3" id="KW-0695">RNA-directed DNA polymerase</keyword>
<evidence type="ECO:0000256" key="2">
    <source>
        <dbReference type="SAM" id="MobiDB-lite"/>
    </source>
</evidence>
<dbReference type="EMBL" id="VUJU01008564">
    <property type="protein sequence ID" value="KAF0728914.1"/>
    <property type="molecule type" value="Genomic_DNA"/>
</dbReference>
<feature type="region of interest" description="Disordered" evidence="2">
    <location>
        <begin position="524"/>
        <end position="568"/>
    </location>
</feature>
<evidence type="ECO:0000256" key="1">
    <source>
        <dbReference type="SAM" id="Coils"/>
    </source>
</evidence>
<feature type="coiled-coil region" evidence="1">
    <location>
        <begin position="128"/>
        <end position="155"/>
    </location>
</feature>
<evidence type="ECO:0000313" key="3">
    <source>
        <dbReference type="EMBL" id="KAF0728914.1"/>
    </source>
</evidence>
<evidence type="ECO:0000313" key="4">
    <source>
        <dbReference type="Proteomes" id="UP000478052"/>
    </source>
</evidence>
<dbReference type="GO" id="GO:0003964">
    <property type="term" value="F:RNA-directed DNA polymerase activity"/>
    <property type="evidence" value="ECO:0007669"/>
    <property type="project" value="UniProtKB-KW"/>
</dbReference>
<proteinExistence type="predicted"/>
<dbReference type="Proteomes" id="UP000478052">
    <property type="component" value="Unassembled WGS sequence"/>
</dbReference>
<keyword evidence="3" id="KW-0808">Transferase</keyword>
<dbReference type="OrthoDB" id="10069609at2759"/>
<gene>
    <name evidence="3" type="ORF">FWK35_00028414</name>
</gene>
<organism evidence="3 4">
    <name type="scientific">Aphis craccivora</name>
    <name type="common">Cowpea aphid</name>
    <dbReference type="NCBI Taxonomy" id="307492"/>
    <lineage>
        <taxon>Eukaryota</taxon>
        <taxon>Metazoa</taxon>
        <taxon>Ecdysozoa</taxon>
        <taxon>Arthropoda</taxon>
        <taxon>Hexapoda</taxon>
        <taxon>Insecta</taxon>
        <taxon>Pterygota</taxon>
        <taxon>Neoptera</taxon>
        <taxon>Paraneoptera</taxon>
        <taxon>Hemiptera</taxon>
        <taxon>Sternorrhyncha</taxon>
        <taxon>Aphidomorpha</taxon>
        <taxon>Aphidoidea</taxon>
        <taxon>Aphididae</taxon>
        <taxon>Aphidini</taxon>
        <taxon>Aphis</taxon>
        <taxon>Aphis</taxon>
    </lineage>
</organism>
<feature type="compositionally biased region" description="Basic and acidic residues" evidence="2">
    <location>
        <begin position="489"/>
        <end position="503"/>
    </location>
</feature>
<feature type="compositionally biased region" description="Basic residues" evidence="2">
    <location>
        <begin position="559"/>
        <end position="568"/>
    </location>
</feature>